<evidence type="ECO:0000259" key="1">
    <source>
        <dbReference type="PROSITE" id="PS51272"/>
    </source>
</evidence>
<dbReference type="InterPro" id="IPR001119">
    <property type="entry name" value="SLH_dom"/>
</dbReference>
<feature type="domain" description="SLH" evidence="1">
    <location>
        <begin position="431"/>
        <end position="485"/>
    </location>
</feature>
<dbReference type="Pfam" id="PF00395">
    <property type="entry name" value="SLH"/>
    <property type="match status" value="2"/>
</dbReference>
<sequence length="485" mass="58655">MKKYILLLIIVYLLLFWISSAWAYYSCSEYWVMAISDWYWNCSCTLWYVFMTNSFWQSICTHAKNYCTNKYWYWADYNNLTKSCECSYWYIFWKDSLGYISCITNNQECRNQFGYWAESSYWWKCSCSYWYVWGKDSNYSDVCISKLSACSIYWLYAEYDDTSNNCKCKDWYVFKGDTNPKCEKKQNNVYFLLIDLNKDDKEAIIYDLYWKLYYHIKYGIWCNSYQKYIWKNIVINLWTDFDLDIWDKVVLQDDDETCDIIYKEKVDEDYDINCPDEINWYLSNWKCYCNIWYEFIWDSCKLKTNNIKSNTITYNNIISNWDILANAWIITKRENQDDYRINDFVLRQEVIWMAVKVLWKNLDDWYSCRNIFKDVSSIKPNTWSCRAIEISSDFGVVSKTNQYFRPESNITRAEALAIVMKAASIDSSTSSEASQFWDVQNSWQIKATNKALELGIIDKSTNFRPNQNATRWEIFEMTKRILKIK</sequence>
<reference evidence="2" key="1">
    <citation type="journal article" date="2012" name="Science">
        <title>Fermentation, hydrogen, and sulfur metabolism in multiple uncultivated bacterial phyla.</title>
        <authorList>
            <person name="Wrighton K.C."/>
            <person name="Thomas B.C."/>
            <person name="Sharon I."/>
            <person name="Miller C.S."/>
            <person name="Castelle C.J."/>
            <person name="VerBerkmoes N.C."/>
            <person name="Wilkins M.J."/>
            <person name="Hettich R.L."/>
            <person name="Lipton M.S."/>
            <person name="Williams K.H."/>
            <person name="Long P.E."/>
            <person name="Banfield J.F."/>
        </authorList>
    </citation>
    <scope>NUCLEOTIDE SEQUENCE [LARGE SCALE GENOMIC DNA]</scope>
</reference>
<feature type="domain" description="SLH" evidence="1">
    <location>
        <begin position="371"/>
        <end position="430"/>
    </location>
</feature>
<dbReference type="PROSITE" id="PS51272">
    <property type="entry name" value="SLH"/>
    <property type="match status" value="2"/>
</dbReference>
<protein>
    <recommendedName>
        <fullName evidence="1">SLH domain-containing protein</fullName>
    </recommendedName>
</protein>
<dbReference type="EMBL" id="AMFJ01021612">
    <property type="protein sequence ID" value="EKD66627.1"/>
    <property type="molecule type" value="Genomic_DNA"/>
</dbReference>
<gene>
    <name evidence="2" type="ORF">ACD_49C00026G0002</name>
</gene>
<proteinExistence type="predicted"/>
<comment type="caution">
    <text evidence="2">The sequence shown here is derived from an EMBL/GenBank/DDBJ whole genome shotgun (WGS) entry which is preliminary data.</text>
</comment>
<dbReference type="AlphaFoldDB" id="K2AY30"/>
<name>K2AY30_9BACT</name>
<evidence type="ECO:0000313" key="2">
    <source>
        <dbReference type="EMBL" id="EKD66627.1"/>
    </source>
</evidence>
<accession>K2AY30</accession>
<organism evidence="2">
    <name type="scientific">uncultured bacterium</name>
    <name type="common">gcode 4</name>
    <dbReference type="NCBI Taxonomy" id="1234023"/>
    <lineage>
        <taxon>Bacteria</taxon>
        <taxon>environmental samples</taxon>
    </lineage>
</organism>